<feature type="non-terminal residue" evidence="2">
    <location>
        <position position="92"/>
    </location>
</feature>
<dbReference type="SMART" id="SM00240">
    <property type="entry name" value="FHA"/>
    <property type="match status" value="1"/>
</dbReference>
<evidence type="ECO:0000313" key="2">
    <source>
        <dbReference type="EMBL" id="EDQ91330.1"/>
    </source>
</evidence>
<dbReference type="CDD" id="cd22673">
    <property type="entry name" value="FHA_Ki67"/>
    <property type="match status" value="1"/>
</dbReference>
<name>A9UTZ0_MONBE</name>
<dbReference type="InterPro" id="IPR000253">
    <property type="entry name" value="FHA_dom"/>
</dbReference>
<dbReference type="EMBL" id="CH991545">
    <property type="protein sequence ID" value="EDQ91330.1"/>
    <property type="molecule type" value="Genomic_DNA"/>
</dbReference>
<keyword evidence="3" id="KW-1185">Reference proteome</keyword>
<organism evidence="2 3">
    <name type="scientific">Monosiga brevicollis</name>
    <name type="common">Choanoflagellate</name>
    <dbReference type="NCBI Taxonomy" id="81824"/>
    <lineage>
        <taxon>Eukaryota</taxon>
        <taxon>Choanoflagellata</taxon>
        <taxon>Craspedida</taxon>
        <taxon>Salpingoecidae</taxon>
        <taxon>Monosiga</taxon>
    </lineage>
</organism>
<feature type="non-terminal residue" evidence="2">
    <location>
        <position position="1"/>
    </location>
</feature>
<protein>
    <recommendedName>
        <fullName evidence="1">FHA domain-containing protein</fullName>
    </recommendedName>
</protein>
<dbReference type="PANTHER" id="PTHR21603:SF18">
    <property type="entry name" value="ANTIGEN KI-67-LIKE PROTEIN"/>
    <property type="match status" value="1"/>
</dbReference>
<evidence type="ECO:0000259" key="1">
    <source>
        <dbReference type="PROSITE" id="PS50006"/>
    </source>
</evidence>
<sequence length="92" mass="10571">IRRDGKRDGKSFPLQARQCLFGRDEKCDIRIQRPECSMHHCRLMVDDNNKVMVQLEPQSDTNPTLLNDQAIASMTTLADGDVFSIGSRKFRF</sequence>
<evidence type="ECO:0000313" key="3">
    <source>
        <dbReference type="Proteomes" id="UP000001357"/>
    </source>
</evidence>
<dbReference type="RefSeq" id="XP_001743752.1">
    <property type="nucleotide sequence ID" value="XM_001743700.1"/>
</dbReference>
<dbReference type="PANTHER" id="PTHR21603">
    <property type="entry name" value="ANTIGEN KI-67-LIKE PROTEIN"/>
    <property type="match status" value="1"/>
</dbReference>
<dbReference type="Pfam" id="PF16697">
    <property type="entry name" value="Yop-YscD_cpl"/>
    <property type="match status" value="1"/>
</dbReference>
<dbReference type="KEGG" id="mbr:MONBRDRAFT_3524"/>
<dbReference type="SUPFAM" id="SSF49879">
    <property type="entry name" value="SMAD/FHA domain"/>
    <property type="match status" value="1"/>
</dbReference>
<dbReference type="InterPro" id="IPR008984">
    <property type="entry name" value="SMAD_FHA_dom_sf"/>
</dbReference>
<dbReference type="PROSITE" id="PS50006">
    <property type="entry name" value="FHA_DOMAIN"/>
    <property type="match status" value="1"/>
</dbReference>
<dbReference type="Gene3D" id="2.60.200.20">
    <property type="match status" value="1"/>
</dbReference>
<accession>A9UTZ0</accession>
<feature type="domain" description="FHA" evidence="1">
    <location>
        <begin position="19"/>
        <end position="71"/>
    </location>
</feature>
<dbReference type="STRING" id="81824.A9UTZ0"/>
<reference evidence="2 3" key="1">
    <citation type="journal article" date="2008" name="Nature">
        <title>The genome of the choanoflagellate Monosiga brevicollis and the origin of metazoans.</title>
        <authorList>
            <consortium name="JGI Sequencing"/>
            <person name="King N."/>
            <person name="Westbrook M.J."/>
            <person name="Young S.L."/>
            <person name="Kuo A."/>
            <person name="Abedin M."/>
            <person name="Chapman J."/>
            <person name="Fairclough S."/>
            <person name="Hellsten U."/>
            <person name="Isogai Y."/>
            <person name="Letunic I."/>
            <person name="Marr M."/>
            <person name="Pincus D."/>
            <person name="Putnam N."/>
            <person name="Rokas A."/>
            <person name="Wright K.J."/>
            <person name="Zuzow R."/>
            <person name="Dirks W."/>
            <person name="Good M."/>
            <person name="Goodstein D."/>
            <person name="Lemons D."/>
            <person name="Li W."/>
            <person name="Lyons J.B."/>
            <person name="Morris A."/>
            <person name="Nichols S."/>
            <person name="Richter D.J."/>
            <person name="Salamov A."/>
            <person name="Bork P."/>
            <person name="Lim W.A."/>
            <person name="Manning G."/>
            <person name="Miller W.T."/>
            <person name="McGinnis W."/>
            <person name="Shapiro H."/>
            <person name="Tjian R."/>
            <person name="Grigoriev I.V."/>
            <person name="Rokhsar D."/>
        </authorList>
    </citation>
    <scope>NUCLEOTIDE SEQUENCE [LARGE SCALE GENOMIC DNA]</scope>
    <source>
        <strain evidence="3">MX1 / ATCC 50154</strain>
    </source>
</reference>
<dbReference type="GeneID" id="5889190"/>
<proteinExistence type="predicted"/>
<dbReference type="InterPro" id="IPR032030">
    <property type="entry name" value="YscD_cytoplasmic_dom"/>
</dbReference>
<gene>
    <name evidence="2" type="ORF">MONBRDRAFT_3524</name>
</gene>
<dbReference type="Proteomes" id="UP000001357">
    <property type="component" value="Unassembled WGS sequence"/>
</dbReference>
<dbReference type="InParanoid" id="A9UTZ0"/>
<dbReference type="AlphaFoldDB" id="A9UTZ0"/>